<sequence>MIDSGTSAVPKAGNRHLLGCHGAREKGGFIERVGARVPKFGRAPRFENMVVGAPMDAVLLQQYLKFVHQIAYAIGPGDKARDDRQGIGLGANPS</sequence>
<evidence type="ECO:0000313" key="2">
    <source>
        <dbReference type="Proteomes" id="UP000182063"/>
    </source>
</evidence>
<name>A0A1L3ZT22_9SPHN</name>
<dbReference type="AlphaFoldDB" id="A0A1L3ZT22"/>
<dbReference type="Proteomes" id="UP000182063">
    <property type="component" value="Chromosome"/>
</dbReference>
<proteinExistence type="predicted"/>
<dbReference type="EMBL" id="CP018221">
    <property type="protein sequence ID" value="API58786.1"/>
    <property type="molecule type" value="Genomic_DNA"/>
</dbReference>
<evidence type="ECO:0000313" key="1">
    <source>
        <dbReference type="EMBL" id="API58786.1"/>
    </source>
</evidence>
<reference evidence="2" key="1">
    <citation type="submission" date="2016-11" db="EMBL/GenBank/DDBJ databases">
        <title>Complete Genome Sequence of alachlor-degrading Sphingomonas sp. strain JJ-A5.</title>
        <authorList>
            <person name="Lee H."/>
            <person name="Ka J.-O."/>
        </authorList>
    </citation>
    <scope>NUCLEOTIDE SEQUENCE [LARGE SCALE GENOMIC DNA]</scope>
    <source>
        <strain evidence="2">JJ-A5</strain>
    </source>
</reference>
<organism evidence="1 2">
    <name type="scientific">Tardibacter chloracetimidivorans</name>
    <dbReference type="NCBI Taxonomy" id="1921510"/>
    <lineage>
        <taxon>Bacteria</taxon>
        <taxon>Pseudomonadati</taxon>
        <taxon>Pseudomonadota</taxon>
        <taxon>Alphaproteobacteria</taxon>
        <taxon>Sphingomonadales</taxon>
        <taxon>Sphingomonadaceae</taxon>
        <taxon>Tardibacter</taxon>
    </lineage>
</organism>
<accession>A0A1L3ZT22</accession>
<dbReference type="KEGG" id="sphj:BSL82_05220"/>
<gene>
    <name evidence="1" type="ORF">BSL82_05220</name>
</gene>
<dbReference type="RefSeq" id="WP_072596339.1">
    <property type="nucleotide sequence ID" value="NZ_CP018221.1"/>
</dbReference>
<keyword evidence="2" id="KW-1185">Reference proteome</keyword>
<protein>
    <submittedName>
        <fullName evidence="1">Uncharacterized protein</fullName>
    </submittedName>
</protein>